<dbReference type="EMBL" id="KB870805">
    <property type="protein sequence ID" value="EOA36121.1"/>
    <property type="molecule type" value="Genomic_DNA"/>
</dbReference>
<dbReference type="GO" id="GO:0000184">
    <property type="term" value="P:nuclear-transcribed mRNA catabolic process, nonsense-mediated decay"/>
    <property type="evidence" value="ECO:0007669"/>
    <property type="project" value="UniProtKB-KW"/>
</dbReference>
<keyword evidence="3" id="KW-0866">Nonsense-mediated mRNA decay</keyword>
<dbReference type="PANTHER" id="PTHR13112">
    <property type="entry name" value="UPF3 REGULATOR OF NONSENSE TRANSCRIPTS-LIKE PROTEIN"/>
    <property type="match status" value="1"/>
</dbReference>
<dbReference type="eggNOG" id="KOG1295">
    <property type="taxonomic scope" value="Eukaryota"/>
</dbReference>
<feature type="compositionally biased region" description="Basic and acidic residues" evidence="5">
    <location>
        <begin position="230"/>
        <end position="247"/>
    </location>
</feature>
<gene>
    <name evidence="7" type="ORF">CARUB_v10012004mg</name>
</gene>
<dbReference type="GO" id="GO:0045727">
    <property type="term" value="P:positive regulation of translation"/>
    <property type="evidence" value="ECO:0007669"/>
    <property type="project" value="TreeGrafter"/>
</dbReference>
<dbReference type="AlphaFoldDB" id="R0GK49"/>
<evidence type="ECO:0000259" key="6">
    <source>
        <dbReference type="Pfam" id="PF03467"/>
    </source>
</evidence>
<dbReference type="InterPro" id="IPR035979">
    <property type="entry name" value="RBD_domain_sf"/>
</dbReference>
<dbReference type="Proteomes" id="UP000029121">
    <property type="component" value="Unassembled WGS sequence"/>
</dbReference>
<comment type="similarity">
    <text evidence="2">Belongs to the RENT3 family.</text>
</comment>
<dbReference type="PANTHER" id="PTHR13112:SF5">
    <property type="entry name" value="REGULATOR OF NONSENSE TRANSCRIPTS UPF3"/>
    <property type="match status" value="1"/>
</dbReference>
<dbReference type="GO" id="GO:0003729">
    <property type="term" value="F:mRNA binding"/>
    <property type="evidence" value="ECO:0007669"/>
    <property type="project" value="TreeGrafter"/>
</dbReference>
<evidence type="ECO:0000256" key="4">
    <source>
        <dbReference type="ARBA" id="ARBA00023242"/>
    </source>
</evidence>
<sequence>MKEPVQKKKVVVRHLPPSLSQSDLLSQIDPRFGDRYNWVSFRPGKSSYRNQKCSRAYVAFEEPEDVYEFAAFFNGHVFVNEKGAQYKAIVEYAPSQRVPTPADKKDLREGSISKDPDYLEFLKLIAQPVENLPSAEIQLERREAEQSGASKAAPIITPLMEFIRQKRATVMGSQGLSDVRRGGRRARAVSTNKPSPRPSKRNSEKKKYVEKESTKILSRKATLDIGSSKQEYHKQEIPEKDTGKDYHASGTNSEKQERRTRNKDRPDRVVWAPLRRDGSNITNNGEVKERIYSQRSGEVKQMWIQKSSSGT</sequence>
<dbReference type="InterPro" id="IPR039722">
    <property type="entry name" value="Upf3"/>
</dbReference>
<dbReference type="GO" id="GO:0005730">
    <property type="term" value="C:nucleolus"/>
    <property type="evidence" value="ECO:0007669"/>
    <property type="project" value="TreeGrafter"/>
</dbReference>
<keyword evidence="4" id="KW-0539">Nucleus</keyword>
<organism evidence="7 8">
    <name type="scientific">Capsella rubella</name>
    <dbReference type="NCBI Taxonomy" id="81985"/>
    <lineage>
        <taxon>Eukaryota</taxon>
        <taxon>Viridiplantae</taxon>
        <taxon>Streptophyta</taxon>
        <taxon>Embryophyta</taxon>
        <taxon>Tracheophyta</taxon>
        <taxon>Spermatophyta</taxon>
        <taxon>Magnoliopsida</taxon>
        <taxon>eudicotyledons</taxon>
        <taxon>Gunneridae</taxon>
        <taxon>Pentapetalae</taxon>
        <taxon>rosids</taxon>
        <taxon>malvids</taxon>
        <taxon>Brassicales</taxon>
        <taxon>Brassicaceae</taxon>
        <taxon>Camelineae</taxon>
        <taxon>Capsella</taxon>
    </lineage>
</organism>
<evidence type="ECO:0000256" key="1">
    <source>
        <dbReference type="ARBA" id="ARBA00004123"/>
    </source>
</evidence>
<evidence type="ECO:0000313" key="7">
    <source>
        <dbReference type="EMBL" id="EOA36121.1"/>
    </source>
</evidence>
<dbReference type="Gene3D" id="3.30.70.330">
    <property type="match status" value="1"/>
</dbReference>
<evidence type="ECO:0000256" key="3">
    <source>
        <dbReference type="ARBA" id="ARBA00023161"/>
    </source>
</evidence>
<dbReference type="CDD" id="cd12455">
    <property type="entry name" value="RRM_like_Smg4_UPF3"/>
    <property type="match status" value="1"/>
</dbReference>
<dbReference type="SUPFAM" id="SSF54928">
    <property type="entry name" value="RNA-binding domain, RBD"/>
    <property type="match status" value="1"/>
</dbReference>
<name>R0GK49_9BRAS</name>
<dbReference type="InterPro" id="IPR012677">
    <property type="entry name" value="Nucleotide-bd_a/b_plait_sf"/>
</dbReference>
<evidence type="ECO:0000313" key="8">
    <source>
        <dbReference type="Proteomes" id="UP000029121"/>
    </source>
</evidence>
<feature type="compositionally biased region" description="Basic and acidic residues" evidence="5">
    <location>
        <begin position="201"/>
        <end position="214"/>
    </location>
</feature>
<feature type="region of interest" description="Disordered" evidence="5">
    <location>
        <begin position="173"/>
        <end position="311"/>
    </location>
</feature>
<protein>
    <recommendedName>
        <fullName evidence="6">UPF3 domain-containing protein</fullName>
    </recommendedName>
</protein>
<reference evidence="8" key="1">
    <citation type="journal article" date="2013" name="Nat. Genet.">
        <title>The Capsella rubella genome and the genomic consequences of rapid mating system evolution.</title>
        <authorList>
            <person name="Slotte T."/>
            <person name="Hazzouri K.M."/>
            <person name="Agren J.A."/>
            <person name="Koenig D."/>
            <person name="Maumus F."/>
            <person name="Guo Y.L."/>
            <person name="Steige K."/>
            <person name="Platts A.E."/>
            <person name="Escobar J.S."/>
            <person name="Newman L.K."/>
            <person name="Wang W."/>
            <person name="Mandakova T."/>
            <person name="Vello E."/>
            <person name="Smith L.M."/>
            <person name="Henz S.R."/>
            <person name="Steffen J."/>
            <person name="Takuno S."/>
            <person name="Brandvain Y."/>
            <person name="Coop G."/>
            <person name="Andolfatto P."/>
            <person name="Hu T.T."/>
            <person name="Blanchette M."/>
            <person name="Clark R.M."/>
            <person name="Quesneville H."/>
            <person name="Nordborg M."/>
            <person name="Gaut B.S."/>
            <person name="Lysak M.A."/>
            <person name="Jenkins J."/>
            <person name="Grimwood J."/>
            <person name="Chapman J."/>
            <person name="Prochnik S."/>
            <person name="Shu S."/>
            <person name="Rokhsar D."/>
            <person name="Schmutz J."/>
            <person name="Weigel D."/>
            <person name="Wright S.I."/>
        </authorList>
    </citation>
    <scope>NUCLEOTIDE SEQUENCE [LARGE SCALE GENOMIC DNA]</scope>
    <source>
        <strain evidence="8">cv. Monte Gargano</strain>
    </source>
</reference>
<dbReference type="InterPro" id="IPR005120">
    <property type="entry name" value="UPF3_dom"/>
</dbReference>
<evidence type="ECO:0000256" key="5">
    <source>
        <dbReference type="SAM" id="MobiDB-lite"/>
    </source>
</evidence>
<keyword evidence="8" id="KW-1185">Reference proteome</keyword>
<dbReference type="GO" id="GO:0005737">
    <property type="term" value="C:cytoplasm"/>
    <property type="evidence" value="ECO:0007669"/>
    <property type="project" value="TreeGrafter"/>
</dbReference>
<evidence type="ECO:0000256" key="2">
    <source>
        <dbReference type="ARBA" id="ARBA00005991"/>
    </source>
</evidence>
<feature type="domain" description="UPF3" evidence="6">
    <location>
        <begin position="6"/>
        <end position="168"/>
    </location>
</feature>
<dbReference type="Pfam" id="PF03467">
    <property type="entry name" value="Smg4_UPF3"/>
    <property type="match status" value="1"/>
</dbReference>
<dbReference type="STRING" id="81985.R0GK49"/>
<feature type="compositionally biased region" description="Basic and acidic residues" evidence="5">
    <location>
        <begin position="254"/>
        <end position="278"/>
    </location>
</feature>
<accession>R0GK49</accession>
<comment type="subcellular location">
    <subcellularLocation>
        <location evidence="1">Nucleus</location>
    </subcellularLocation>
</comment>
<proteinExistence type="inferred from homology"/>